<keyword evidence="2" id="KW-1185">Reference proteome</keyword>
<comment type="caution">
    <text evidence="1">The sequence shown here is derived from an EMBL/GenBank/DDBJ whole genome shotgun (WGS) entry which is preliminary data.</text>
</comment>
<accession>A0A9N8ZQP2</accession>
<dbReference type="AlphaFoldDB" id="A0A9N8ZQP2"/>
<gene>
    <name evidence="1" type="ORF">DERYTH_LOCUS3029</name>
</gene>
<evidence type="ECO:0000313" key="2">
    <source>
        <dbReference type="Proteomes" id="UP000789405"/>
    </source>
</evidence>
<organism evidence="1 2">
    <name type="scientific">Dentiscutata erythropus</name>
    <dbReference type="NCBI Taxonomy" id="1348616"/>
    <lineage>
        <taxon>Eukaryota</taxon>
        <taxon>Fungi</taxon>
        <taxon>Fungi incertae sedis</taxon>
        <taxon>Mucoromycota</taxon>
        <taxon>Glomeromycotina</taxon>
        <taxon>Glomeromycetes</taxon>
        <taxon>Diversisporales</taxon>
        <taxon>Gigasporaceae</taxon>
        <taxon>Dentiscutata</taxon>
    </lineage>
</organism>
<dbReference type="EMBL" id="CAJVPY010001020">
    <property type="protein sequence ID" value="CAG8503618.1"/>
    <property type="molecule type" value="Genomic_DNA"/>
</dbReference>
<proteinExistence type="predicted"/>
<dbReference type="Proteomes" id="UP000789405">
    <property type="component" value="Unassembled WGS sequence"/>
</dbReference>
<protein>
    <submittedName>
        <fullName evidence="1">7858_t:CDS:1</fullName>
    </submittedName>
</protein>
<name>A0A9N8ZQP2_9GLOM</name>
<evidence type="ECO:0000313" key="1">
    <source>
        <dbReference type="EMBL" id="CAG8503618.1"/>
    </source>
</evidence>
<reference evidence="1" key="1">
    <citation type="submission" date="2021-06" db="EMBL/GenBank/DDBJ databases">
        <authorList>
            <person name="Kallberg Y."/>
            <person name="Tangrot J."/>
            <person name="Rosling A."/>
        </authorList>
    </citation>
    <scope>NUCLEOTIDE SEQUENCE</scope>
    <source>
        <strain evidence="1">MA453B</strain>
    </source>
</reference>
<sequence>MSTIAGVMSFLDQEKFKNTQGFQDVSFLIKVEKSEDEEKTAELYFLDGDSVMKIQVPDDIECKKINELDQKKIKKPFRNSNIFLINHPKKYNILFKKKRIYALIPEQKCYTIHNFNKPDNLKQYKLEKRVNKALNVIIKLENN</sequence>